<comment type="caution">
    <text evidence="1">The sequence shown here is derived from an EMBL/GenBank/DDBJ whole genome shotgun (WGS) entry which is preliminary data.</text>
</comment>
<dbReference type="Proteomes" id="UP000663873">
    <property type="component" value="Unassembled WGS sequence"/>
</dbReference>
<accession>A0A821HGZ9</accession>
<organism evidence="1 2">
    <name type="scientific">Rotaria socialis</name>
    <dbReference type="NCBI Taxonomy" id="392032"/>
    <lineage>
        <taxon>Eukaryota</taxon>
        <taxon>Metazoa</taxon>
        <taxon>Spiralia</taxon>
        <taxon>Gnathifera</taxon>
        <taxon>Rotifera</taxon>
        <taxon>Eurotatoria</taxon>
        <taxon>Bdelloidea</taxon>
        <taxon>Philodinida</taxon>
        <taxon>Philodinidae</taxon>
        <taxon>Rotaria</taxon>
    </lineage>
</organism>
<name>A0A821HGZ9_9BILA</name>
<proteinExistence type="predicted"/>
<dbReference type="AlphaFoldDB" id="A0A821HGZ9"/>
<dbReference type="EMBL" id="CAJOBP010033038">
    <property type="protein sequence ID" value="CAF4684084.1"/>
    <property type="molecule type" value="Genomic_DNA"/>
</dbReference>
<feature type="non-terminal residue" evidence="1">
    <location>
        <position position="34"/>
    </location>
</feature>
<keyword evidence="2" id="KW-1185">Reference proteome</keyword>
<evidence type="ECO:0000313" key="2">
    <source>
        <dbReference type="Proteomes" id="UP000663873"/>
    </source>
</evidence>
<evidence type="ECO:0000313" key="1">
    <source>
        <dbReference type="EMBL" id="CAF4684084.1"/>
    </source>
</evidence>
<reference evidence="1" key="1">
    <citation type="submission" date="2021-02" db="EMBL/GenBank/DDBJ databases">
        <authorList>
            <person name="Nowell W R."/>
        </authorList>
    </citation>
    <scope>NUCLEOTIDE SEQUENCE</scope>
</reference>
<sequence>MKIDEMTKTIPIDDDIWVLRSPAHHHHHHRRIKQ</sequence>
<protein>
    <submittedName>
        <fullName evidence="1">Uncharacterized protein</fullName>
    </submittedName>
</protein>
<gene>
    <name evidence="1" type="ORF">UJA718_LOCUS35404</name>
</gene>